<dbReference type="NCBIfam" id="NF045957">
    <property type="entry name" value="MHO_1590_dom"/>
    <property type="match status" value="1"/>
</dbReference>
<proteinExistence type="predicted"/>
<evidence type="ECO:0000313" key="3">
    <source>
        <dbReference type="EMBL" id="WYM97049.1"/>
    </source>
</evidence>
<protein>
    <submittedName>
        <fullName evidence="3">Uncharacterized protein</fullName>
    </submittedName>
</protein>
<feature type="compositionally biased region" description="Low complexity" evidence="1">
    <location>
        <begin position="40"/>
        <end position="51"/>
    </location>
</feature>
<keyword evidence="2" id="KW-1133">Transmembrane helix</keyword>
<keyword evidence="2" id="KW-0812">Transmembrane</keyword>
<gene>
    <name evidence="3" type="ORF">LQ356_02405</name>
</gene>
<dbReference type="EMBL" id="CP088155">
    <property type="protein sequence ID" value="WYM97049.1"/>
    <property type="molecule type" value="Genomic_DNA"/>
</dbReference>
<accession>A0ABZ2TL66</accession>
<organism evidence="3 4">
    <name type="scientific">Metamycoplasma faucium</name>
    <dbReference type="NCBI Taxonomy" id="56142"/>
    <lineage>
        <taxon>Bacteria</taxon>
        <taxon>Bacillati</taxon>
        <taxon>Mycoplasmatota</taxon>
        <taxon>Mycoplasmoidales</taxon>
        <taxon>Metamycoplasmataceae</taxon>
        <taxon>Metamycoplasma</taxon>
    </lineage>
</organism>
<reference evidence="3" key="1">
    <citation type="submission" date="2021-11" db="EMBL/GenBank/DDBJ databases">
        <title>The first genome sequence of unculturable Mycoplasma faucium obtained by de novo assembly of metagenomic reads.</title>
        <authorList>
            <person name="Sabat A.J."/>
            <person name="Bathoorn E."/>
            <person name="Akkerboom V."/>
            <person name="Friedrich A.W."/>
        </authorList>
    </citation>
    <scope>NUCLEOTIDE SEQUENCE [LARGE SCALE GENOMIC DNA]</scope>
    <source>
        <strain evidence="3">UMCG-MFM1</strain>
    </source>
</reference>
<evidence type="ECO:0000256" key="2">
    <source>
        <dbReference type="SAM" id="Phobius"/>
    </source>
</evidence>
<dbReference type="RefSeq" id="WP_405311265.1">
    <property type="nucleotide sequence ID" value="NZ_CP088155.1"/>
</dbReference>
<evidence type="ECO:0000313" key="4">
    <source>
        <dbReference type="Proteomes" id="UP001622612"/>
    </source>
</evidence>
<sequence length="165" mass="19203">MTKKAKIILYTSLSTITIASVSTAVTIMLLKNKNKRTNNSEENNQKQNNDNKNNENNKEPEINDVDPKAIYQNSNLKEVNSDDIFPVVNSNDYYDKLNFRNGQAWIDDDMIAFIIKDIISRMTITNGNIKYAYNKISDQVVEIYFIWYSKTQKAFRNYKIHTNTI</sequence>
<feature type="compositionally biased region" description="Basic and acidic residues" evidence="1">
    <location>
        <begin position="52"/>
        <end position="66"/>
    </location>
</feature>
<name>A0ABZ2TL66_9BACT</name>
<keyword evidence="2" id="KW-0472">Membrane</keyword>
<feature type="region of interest" description="Disordered" evidence="1">
    <location>
        <begin position="36"/>
        <end position="66"/>
    </location>
</feature>
<keyword evidence="4" id="KW-1185">Reference proteome</keyword>
<dbReference type="Proteomes" id="UP001622612">
    <property type="component" value="Chromosome"/>
</dbReference>
<evidence type="ECO:0000256" key="1">
    <source>
        <dbReference type="SAM" id="MobiDB-lite"/>
    </source>
</evidence>
<feature type="transmembrane region" description="Helical" evidence="2">
    <location>
        <begin position="7"/>
        <end position="30"/>
    </location>
</feature>